<dbReference type="RefSeq" id="WP_208133163.1">
    <property type="nucleotide sequence ID" value="NZ_BAABGQ010000008.1"/>
</dbReference>
<reference evidence="2" key="1">
    <citation type="journal article" date="2019" name="Int. J. Syst. Evol. Microbiol.">
        <title>The Global Catalogue of Microorganisms (GCM) 10K type strain sequencing project: providing services to taxonomists for standard genome sequencing and annotation.</title>
        <authorList>
            <consortium name="The Broad Institute Genomics Platform"/>
            <consortium name="The Broad Institute Genome Sequencing Center for Infectious Disease"/>
            <person name="Wu L."/>
            <person name="Ma J."/>
        </authorList>
    </citation>
    <scope>NUCLEOTIDE SEQUENCE [LARGE SCALE GENOMIC DNA]</scope>
    <source>
        <strain evidence="2">JCM 17841</strain>
    </source>
</reference>
<accession>A0ABP8QL27</accession>
<organism evidence="1 2">
    <name type="scientific">Hymenobacter ginsengisoli</name>
    <dbReference type="NCBI Taxonomy" id="1051626"/>
    <lineage>
        <taxon>Bacteria</taxon>
        <taxon>Pseudomonadati</taxon>
        <taxon>Bacteroidota</taxon>
        <taxon>Cytophagia</taxon>
        <taxon>Cytophagales</taxon>
        <taxon>Hymenobacteraceae</taxon>
        <taxon>Hymenobacter</taxon>
    </lineage>
</organism>
<dbReference type="InterPro" id="IPR023393">
    <property type="entry name" value="START-like_dom_sf"/>
</dbReference>
<dbReference type="Proteomes" id="UP001501243">
    <property type="component" value="Unassembled WGS sequence"/>
</dbReference>
<evidence type="ECO:0000313" key="1">
    <source>
        <dbReference type="EMBL" id="GAA4504409.1"/>
    </source>
</evidence>
<dbReference type="Gene3D" id="3.30.530.20">
    <property type="match status" value="1"/>
</dbReference>
<gene>
    <name evidence="1" type="ORF">GCM10023172_30580</name>
</gene>
<name>A0ABP8QL27_9BACT</name>
<proteinExistence type="predicted"/>
<comment type="caution">
    <text evidence="1">The sequence shown here is derived from an EMBL/GenBank/DDBJ whole genome shotgun (WGS) entry which is preliminary data.</text>
</comment>
<dbReference type="SUPFAM" id="SSF55961">
    <property type="entry name" value="Bet v1-like"/>
    <property type="match status" value="1"/>
</dbReference>
<protein>
    <recommendedName>
        <fullName evidence="3">Polyketide cyclase / dehydrase and lipid transport</fullName>
    </recommendedName>
</protein>
<dbReference type="EMBL" id="BAABGQ010000008">
    <property type="protein sequence ID" value="GAA4504409.1"/>
    <property type="molecule type" value="Genomic_DNA"/>
</dbReference>
<sequence length="155" mass="17222">MRQNPFSHCLPPASSATALGGVPARTTIEYVLDIACPIAKLRDFMTDTQQWLPWTMPTLESVQPLPFGQWLLRTSRKLLKLRLCPVTSPDELLYELVVPGRGGCQAQVRIGATLRGCQLSLTLRKHQQLPLPAFTTTARHALSGLHTLKLVLEQD</sequence>
<keyword evidence="2" id="KW-1185">Reference proteome</keyword>
<evidence type="ECO:0000313" key="2">
    <source>
        <dbReference type="Proteomes" id="UP001501243"/>
    </source>
</evidence>
<evidence type="ECO:0008006" key="3">
    <source>
        <dbReference type="Google" id="ProtNLM"/>
    </source>
</evidence>